<evidence type="ECO:0000256" key="7">
    <source>
        <dbReference type="ARBA" id="ARBA00023014"/>
    </source>
</evidence>
<dbReference type="AlphaFoldDB" id="A0A4P7XFN5"/>
<evidence type="ECO:0000313" key="10">
    <source>
        <dbReference type="EMBL" id="QCF24547.1"/>
    </source>
</evidence>
<keyword evidence="1 9" id="KW-0004">4Fe-4S</keyword>
<dbReference type="RefSeq" id="WP_136545861.1">
    <property type="nucleotide sequence ID" value="NZ_CP031093.1"/>
</dbReference>
<dbReference type="SFLD" id="SFLDS00029">
    <property type="entry name" value="Radical_SAM"/>
    <property type="match status" value="1"/>
</dbReference>
<evidence type="ECO:0000256" key="8">
    <source>
        <dbReference type="ARBA" id="ARBA00023239"/>
    </source>
</evidence>
<feature type="binding site" evidence="9">
    <location>
        <begin position="141"/>
        <end position="143"/>
    </location>
    <ligand>
        <name>S-adenosyl-L-methionine</name>
        <dbReference type="ChEBI" id="CHEBI:59789"/>
    </ligand>
</feature>
<feature type="binding site" evidence="9">
    <location>
        <position position="98"/>
    </location>
    <ligand>
        <name>substrate</name>
    </ligand>
</feature>
<dbReference type="GO" id="GO:1904047">
    <property type="term" value="F:S-adenosyl-L-methionine binding"/>
    <property type="evidence" value="ECO:0007669"/>
    <property type="project" value="UniProtKB-UniRule"/>
</dbReference>
<dbReference type="PANTHER" id="PTHR42836:SF1">
    <property type="entry name" value="7-CARBOXY-7-DEAZAGUANINE SYNTHASE"/>
    <property type="match status" value="1"/>
</dbReference>
<dbReference type="PANTHER" id="PTHR42836">
    <property type="entry name" value="7-CARBOXY-7-DEAZAGUANINE SYNTHASE"/>
    <property type="match status" value="1"/>
</dbReference>
<comment type="catalytic activity">
    <reaction evidence="9">
        <text>6-carboxy-5,6,7,8-tetrahydropterin + H(+) = 7-carboxy-7-carbaguanine + NH4(+)</text>
        <dbReference type="Rhea" id="RHEA:27974"/>
        <dbReference type="ChEBI" id="CHEBI:15378"/>
        <dbReference type="ChEBI" id="CHEBI:28938"/>
        <dbReference type="ChEBI" id="CHEBI:61032"/>
        <dbReference type="ChEBI" id="CHEBI:61036"/>
        <dbReference type="EC" id="4.3.99.3"/>
    </reaction>
</comment>
<keyword evidence="6 9" id="KW-0408">Iron</keyword>
<comment type="cofactor">
    <cofactor evidence="9">
        <name>S-adenosyl-L-methionine</name>
        <dbReference type="ChEBI" id="CHEBI:59789"/>
    </cofactor>
    <text evidence="9">Binds 1 S-adenosyl-L-methionine per subunit.</text>
</comment>
<gene>
    <name evidence="9 10" type="primary">queE</name>
    <name evidence="10" type="ORF">soil367_00455</name>
</gene>
<accession>A0A4P7XFN5</accession>
<organism evidence="10 11">
    <name type="scientific">Hydrocarboniclastica marina</name>
    <dbReference type="NCBI Taxonomy" id="2259620"/>
    <lineage>
        <taxon>Bacteria</taxon>
        <taxon>Pseudomonadati</taxon>
        <taxon>Pseudomonadota</taxon>
        <taxon>Gammaproteobacteria</taxon>
        <taxon>Alteromonadales</taxon>
        <taxon>Alteromonadaceae</taxon>
        <taxon>Hydrocarboniclastica</taxon>
    </lineage>
</organism>
<evidence type="ECO:0000256" key="4">
    <source>
        <dbReference type="ARBA" id="ARBA00022785"/>
    </source>
</evidence>
<dbReference type="EC" id="4.3.99.3" evidence="9"/>
<dbReference type="GO" id="GO:0016840">
    <property type="term" value="F:carbon-nitrogen lyase activity"/>
    <property type="evidence" value="ECO:0007669"/>
    <property type="project" value="UniProtKB-UniRule"/>
</dbReference>
<comment type="cofactor">
    <cofactor evidence="9">
        <name>[4Fe-4S] cluster</name>
        <dbReference type="ChEBI" id="CHEBI:49883"/>
    </cofactor>
    <text evidence="9">Binds 1 [4Fe-4S] cluster. The cluster is coordinated with 3 cysteines and an exchangeable S-adenosyl-L-methionine.</text>
</comment>
<evidence type="ECO:0000256" key="9">
    <source>
        <dbReference type="HAMAP-Rule" id="MF_00917"/>
    </source>
</evidence>
<feature type="binding site" evidence="9">
    <location>
        <position position="50"/>
    </location>
    <ligand>
        <name>Mg(2+)</name>
        <dbReference type="ChEBI" id="CHEBI:18420"/>
    </ligand>
</feature>
<comment type="function">
    <text evidence="9">Catalyzes the complex heterocyclic radical-mediated conversion of 6-carboxy-5,6,7,8-tetrahydropterin (CPH4) to 7-carboxy-7-deazaguanine (CDG), a step common to the biosynthetic pathways of all 7-deazapurine-containing compounds.</text>
</comment>
<evidence type="ECO:0000256" key="1">
    <source>
        <dbReference type="ARBA" id="ARBA00022485"/>
    </source>
</evidence>
<evidence type="ECO:0000256" key="2">
    <source>
        <dbReference type="ARBA" id="ARBA00022691"/>
    </source>
</evidence>
<evidence type="ECO:0000256" key="5">
    <source>
        <dbReference type="ARBA" id="ARBA00022842"/>
    </source>
</evidence>
<feature type="binding site" evidence="9">
    <location>
        <position position="48"/>
    </location>
    <ligand>
        <name>[4Fe-4S] cluster</name>
        <dbReference type="ChEBI" id="CHEBI:49883"/>
        <note>4Fe-4S-S-AdoMet</note>
    </ligand>
</feature>
<dbReference type="NCBIfam" id="TIGR04508">
    <property type="entry name" value="queE_Cx14CxxC"/>
    <property type="match status" value="1"/>
</dbReference>
<evidence type="ECO:0000313" key="11">
    <source>
        <dbReference type="Proteomes" id="UP000298049"/>
    </source>
</evidence>
<protein>
    <recommendedName>
        <fullName evidence="9">7-carboxy-7-deazaguanine synthase</fullName>
        <shortName evidence="9">CDG synthase</shortName>
        <ecNumber evidence="9">4.3.99.3</ecNumber>
    </recommendedName>
    <alternativeName>
        <fullName evidence="9">Queuosine biosynthesis protein QueE</fullName>
    </alternativeName>
</protein>
<dbReference type="OrthoDB" id="9792276at2"/>
<dbReference type="EMBL" id="CP031093">
    <property type="protein sequence ID" value="QCF24547.1"/>
    <property type="molecule type" value="Genomic_DNA"/>
</dbReference>
<keyword evidence="3 9" id="KW-0479">Metal-binding</keyword>
<dbReference type="SUPFAM" id="SSF102114">
    <property type="entry name" value="Radical SAM enzymes"/>
    <property type="match status" value="1"/>
</dbReference>
<dbReference type="InterPro" id="IPR007197">
    <property type="entry name" value="rSAM"/>
</dbReference>
<comment type="cofactor">
    <cofactor evidence="9">
        <name>Mg(2+)</name>
        <dbReference type="ChEBI" id="CHEBI:18420"/>
    </cofactor>
</comment>
<feature type="binding site" evidence="9">
    <location>
        <position position="26"/>
    </location>
    <ligand>
        <name>substrate</name>
    </ligand>
</feature>
<dbReference type="InterPro" id="IPR030977">
    <property type="entry name" value="QueE_Cx14CxxC"/>
</dbReference>
<feature type="binding site" evidence="9">
    <location>
        <begin position="11"/>
        <end position="13"/>
    </location>
    <ligand>
        <name>substrate</name>
    </ligand>
</feature>
<evidence type="ECO:0000256" key="3">
    <source>
        <dbReference type="ARBA" id="ARBA00022723"/>
    </source>
</evidence>
<dbReference type="Gene3D" id="3.20.20.70">
    <property type="entry name" value="Aldolase class I"/>
    <property type="match status" value="1"/>
</dbReference>
<dbReference type="InterPro" id="IPR013785">
    <property type="entry name" value="Aldolase_TIM"/>
</dbReference>
<keyword evidence="5 9" id="KW-0460">Magnesium</keyword>
<comment type="similarity">
    <text evidence="9">Belongs to the radical SAM superfamily. 7-carboxy-7-deazaguanine synthase family.</text>
</comment>
<keyword evidence="11" id="KW-1185">Reference proteome</keyword>
<feature type="binding site" evidence="9">
    <location>
        <position position="100"/>
    </location>
    <ligand>
        <name>S-adenosyl-L-methionine</name>
        <dbReference type="ChEBI" id="CHEBI:59789"/>
    </ligand>
</feature>
<name>A0A4P7XFN5_9ALTE</name>
<dbReference type="Proteomes" id="UP000298049">
    <property type="component" value="Chromosome"/>
</dbReference>
<keyword evidence="4 9" id="KW-0671">Queuosine biosynthesis</keyword>
<keyword evidence="8 9" id="KW-0456">Lyase</keyword>
<dbReference type="GO" id="GO:0051539">
    <property type="term" value="F:4 iron, 4 sulfur cluster binding"/>
    <property type="evidence" value="ECO:0007669"/>
    <property type="project" value="UniProtKB-UniRule"/>
</dbReference>
<dbReference type="HAMAP" id="MF_00917">
    <property type="entry name" value="QueE"/>
    <property type="match status" value="1"/>
</dbReference>
<comment type="caution">
    <text evidence="9">Lacks conserved residue(s) required for the propagation of feature annotation.</text>
</comment>
<dbReference type="GO" id="GO:0008616">
    <property type="term" value="P:tRNA queuosine(34) biosynthetic process"/>
    <property type="evidence" value="ECO:0007669"/>
    <property type="project" value="UniProtKB-UniRule"/>
</dbReference>
<dbReference type="KEGG" id="hmi:soil367_00455"/>
<dbReference type="PIRSF" id="PIRSF000370">
    <property type="entry name" value="QueE"/>
    <property type="match status" value="1"/>
</dbReference>
<comment type="subunit">
    <text evidence="9">Homodimer.</text>
</comment>
<dbReference type="GO" id="GO:0000287">
    <property type="term" value="F:magnesium ion binding"/>
    <property type="evidence" value="ECO:0007669"/>
    <property type="project" value="UniProtKB-UniRule"/>
</dbReference>
<proteinExistence type="inferred from homology"/>
<dbReference type="InterPro" id="IPR058240">
    <property type="entry name" value="rSAM_sf"/>
</dbReference>
<dbReference type="SFLD" id="SFLDF00376">
    <property type="entry name" value="7-carboxy-7-deazaguanine_synth"/>
    <property type="match status" value="1"/>
</dbReference>
<sequence length="226" mass="24827">MYRVKEMFYTLQGEGAQTGRPAVFCRFSKCNLWNGREKDRANSICSFCDTDFVGTDGQNGGEFADAMSLAKAIADLWPASGGEGRTRHGRVRPYVVCTGGEPLLQLDVPLIDALHGLGFEVGVETNGTLPAPAGVDWLCVSPKAAAVLAVTRCDELKLVYPQAQAMPERFSGFDADYFYLSPMASPDATATSDPLKWENTRRAIEYCLEHPQWRLTLQTHKLVGID</sequence>
<keyword evidence="2 9" id="KW-0949">S-adenosyl-L-methionine</keyword>
<feature type="binding site" evidence="9">
    <location>
        <position position="45"/>
    </location>
    <ligand>
        <name>[4Fe-4S] cluster</name>
        <dbReference type="ChEBI" id="CHEBI:49883"/>
        <note>4Fe-4S-S-AdoMet</note>
    </ligand>
</feature>
<comment type="pathway">
    <text evidence="9">Purine metabolism; 7-cyano-7-deazaguanine biosynthesis.</text>
</comment>
<keyword evidence="7 9" id="KW-0411">Iron-sulfur</keyword>
<dbReference type="UniPathway" id="UPA00391"/>
<evidence type="ECO:0000256" key="6">
    <source>
        <dbReference type="ARBA" id="ARBA00023004"/>
    </source>
</evidence>
<feature type="binding site" evidence="9">
    <location>
        <begin position="47"/>
        <end position="49"/>
    </location>
    <ligand>
        <name>S-adenosyl-L-methionine</name>
        <dbReference type="ChEBI" id="CHEBI:59789"/>
    </ligand>
</feature>
<reference evidence="10 11" key="1">
    <citation type="submission" date="2018-07" db="EMBL/GenBank/DDBJ databases">
        <title>Marsedoiliclastica nanhaica gen. nov. sp. nov., a novel marine hydrocarbonoclastic bacterium isolated from an in-situ enriched hydrocarbon-degrading consortium in deep-sea sediment.</title>
        <authorList>
            <person name="Dong C."/>
            <person name="Ma T."/>
            <person name="Liu R."/>
            <person name="Shao Z."/>
        </authorList>
    </citation>
    <scope>NUCLEOTIDE SEQUENCE [LARGE SCALE GENOMIC DNA]</scope>
    <source>
        <strain evidence="11">soil36-7</strain>
    </source>
</reference>
<feature type="binding site" evidence="9">
    <location>
        <position position="30"/>
    </location>
    <ligand>
        <name>[4Fe-4S] cluster</name>
        <dbReference type="ChEBI" id="CHEBI:49883"/>
        <note>4Fe-4S-S-AdoMet</note>
    </ligand>
</feature>
<dbReference type="InterPro" id="IPR024924">
    <property type="entry name" value="7-CO-7-deazaguanine_synth-like"/>
</dbReference>